<dbReference type="Pfam" id="PF03591">
    <property type="entry name" value="AzlC"/>
    <property type="match status" value="1"/>
</dbReference>
<dbReference type="AlphaFoldDB" id="A0A7K3LYU9"/>
<comment type="similarity">
    <text evidence="2">Belongs to the AzlC family.</text>
</comment>
<dbReference type="PANTHER" id="PTHR34979">
    <property type="entry name" value="INNER MEMBRANE PROTEIN YGAZ"/>
    <property type="match status" value="1"/>
</dbReference>
<evidence type="ECO:0000256" key="1">
    <source>
        <dbReference type="ARBA" id="ARBA00004651"/>
    </source>
</evidence>
<reference evidence="9 10" key="1">
    <citation type="submission" date="2019-11" db="EMBL/GenBank/DDBJ databases">
        <authorList>
            <person name="Li X.-J."/>
            <person name="Feng X.-M."/>
        </authorList>
    </citation>
    <scope>NUCLEOTIDE SEQUENCE [LARGE SCALE GENOMIC DNA]</scope>
    <source>
        <strain evidence="9 10">XMNu-373</strain>
    </source>
</reference>
<dbReference type="InterPro" id="IPR011606">
    <property type="entry name" value="Brnchd-chn_aa_trnsp_permease"/>
</dbReference>
<feature type="transmembrane region" description="Helical" evidence="8">
    <location>
        <begin position="147"/>
        <end position="169"/>
    </location>
</feature>
<evidence type="ECO:0000256" key="8">
    <source>
        <dbReference type="SAM" id="Phobius"/>
    </source>
</evidence>
<organism evidence="9 10">
    <name type="scientific">Phytoactinopolyspora mesophila</name>
    <dbReference type="NCBI Taxonomy" id="2650750"/>
    <lineage>
        <taxon>Bacteria</taxon>
        <taxon>Bacillati</taxon>
        <taxon>Actinomycetota</taxon>
        <taxon>Actinomycetes</taxon>
        <taxon>Jiangellales</taxon>
        <taxon>Jiangellaceae</taxon>
        <taxon>Phytoactinopolyspora</taxon>
    </lineage>
</organism>
<keyword evidence="6 8" id="KW-1133">Transmembrane helix</keyword>
<sequence>MASSYADTDADAPRHTARPADFLLGARAMLPWLAGVTPFGLVIGVSAAQADVSTLAGWLTGPLMAGGSAQIATIELLDAGAAPLVVVFSALIINLRLVLYSAAMAPHWRGRSRRWRAFAAYLLIDPSFAVGIARYEQPGDRSRADTYYVGGAVVLYATWFAAIAAGALVGAQLPAALQLEFVIPLFLAGEVVPKLAHRATRRAALTAAGVAAVATAIPLHLGLIVAIVAGLAAGLLAKEAAR</sequence>
<comment type="caution">
    <text evidence="9">The sequence shown here is derived from an EMBL/GenBank/DDBJ whole genome shotgun (WGS) entry which is preliminary data.</text>
</comment>
<dbReference type="GO" id="GO:1903785">
    <property type="term" value="P:L-valine transmembrane transport"/>
    <property type="evidence" value="ECO:0007669"/>
    <property type="project" value="TreeGrafter"/>
</dbReference>
<evidence type="ECO:0000313" key="10">
    <source>
        <dbReference type="Proteomes" id="UP000460435"/>
    </source>
</evidence>
<dbReference type="EMBL" id="WLZY01000001">
    <property type="protein sequence ID" value="NDL56179.1"/>
    <property type="molecule type" value="Genomic_DNA"/>
</dbReference>
<dbReference type="PANTHER" id="PTHR34979:SF1">
    <property type="entry name" value="INNER MEMBRANE PROTEIN YGAZ"/>
    <property type="match status" value="1"/>
</dbReference>
<dbReference type="RefSeq" id="WP_162448802.1">
    <property type="nucleotide sequence ID" value="NZ_WLZY01000001.1"/>
</dbReference>
<keyword evidence="10" id="KW-1185">Reference proteome</keyword>
<evidence type="ECO:0000256" key="2">
    <source>
        <dbReference type="ARBA" id="ARBA00010735"/>
    </source>
</evidence>
<evidence type="ECO:0000313" key="9">
    <source>
        <dbReference type="EMBL" id="NDL56179.1"/>
    </source>
</evidence>
<feature type="transmembrane region" description="Helical" evidence="8">
    <location>
        <begin position="204"/>
        <end position="237"/>
    </location>
</feature>
<gene>
    <name evidence="9" type="ORF">F7O44_03720</name>
</gene>
<keyword evidence="7 8" id="KW-0472">Membrane</keyword>
<evidence type="ECO:0000256" key="6">
    <source>
        <dbReference type="ARBA" id="ARBA00022989"/>
    </source>
</evidence>
<evidence type="ECO:0000256" key="5">
    <source>
        <dbReference type="ARBA" id="ARBA00022692"/>
    </source>
</evidence>
<name>A0A7K3LYU9_9ACTN</name>
<keyword evidence="4" id="KW-1003">Cell membrane</keyword>
<feature type="transmembrane region" description="Helical" evidence="8">
    <location>
        <begin position="84"/>
        <end position="103"/>
    </location>
</feature>
<dbReference type="GO" id="GO:0005886">
    <property type="term" value="C:plasma membrane"/>
    <property type="evidence" value="ECO:0007669"/>
    <property type="project" value="UniProtKB-SubCell"/>
</dbReference>
<evidence type="ECO:0000256" key="7">
    <source>
        <dbReference type="ARBA" id="ARBA00023136"/>
    </source>
</evidence>
<comment type="subcellular location">
    <subcellularLocation>
        <location evidence="1">Cell membrane</location>
        <topology evidence="1">Multi-pass membrane protein</topology>
    </subcellularLocation>
</comment>
<feature type="transmembrane region" description="Helical" evidence="8">
    <location>
        <begin position="55"/>
        <end position="77"/>
    </location>
</feature>
<accession>A0A7K3LYU9</accession>
<feature type="transmembrane region" description="Helical" evidence="8">
    <location>
        <begin position="28"/>
        <end position="49"/>
    </location>
</feature>
<protein>
    <submittedName>
        <fullName evidence="9">Branched-chain amino acid ABC transporter permease</fullName>
    </submittedName>
</protein>
<evidence type="ECO:0000256" key="3">
    <source>
        <dbReference type="ARBA" id="ARBA00022448"/>
    </source>
</evidence>
<keyword evidence="5 8" id="KW-0812">Transmembrane</keyword>
<proteinExistence type="inferred from homology"/>
<evidence type="ECO:0000256" key="4">
    <source>
        <dbReference type="ARBA" id="ARBA00022475"/>
    </source>
</evidence>
<keyword evidence="3" id="KW-0813">Transport</keyword>
<dbReference type="Proteomes" id="UP000460435">
    <property type="component" value="Unassembled WGS sequence"/>
</dbReference>